<feature type="transmembrane region" description="Helical" evidence="1">
    <location>
        <begin position="323"/>
        <end position="342"/>
    </location>
</feature>
<keyword evidence="4" id="KW-1185">Reference proteome</keyword>
<name>A0ABW8PUQ2_9GAMM</name>
<dbReference type="InterPro" id="IPR029787">
    <property type="entry name" value="Nucleotide_cyclase"/>
</dbReference>
<dbReference type="Proteomes" id="UP001621714">
    <property type="component" value="Unassembled WGS sequence"/>
</dbReference>
<evidence type="ECO:0000256" key="1">
    <source>
        <dbReference type="SAM" id="Phobius"/>
    </source>
</evidence>
<proteinExistence type="predicted"/>
<dbReference type="CDD" id="cd07302">
    <property type="entry name" value="CHD"/>
    <property type="match status" value="1"/>
</dbReference>
<dbReference type="SUPFAM" id="SSF55073">
    <property type="entry name" value="Nucleotide cyclase"/>
    <property type="match status" value="1"/>
</dbReference>
<dbReference type="PANTHER" id="PTHR43081">
    <property type="entry name" value="ADENYLATE CYCLASE, TERMINAL-DIFFERENTIATION SPECIFIC-RELATED"/>
    <property type="match status" value="1"/>
</dbReference>
<protein>
    <submittedName>
        <fullName evidence="3">Adenylate/guanylate cyclase domain-containing protein</fullName>
        <ecNumber evidence="3">4.6.1.-</ecNumber>
    </submittedName>
</protein>
<reference evidence="3 4" key="1">
    <citation type="submission" date="2024-02" db="EMBL/GenBank/DDBJ databases">
        <title>Marinospirillum sp. MEB 164 isolated from Lonar lake sediment.</title>
        <authorList>
            <person name="Joshi A."/>
            <person name="Thite S."/>
        </authorList>
    </citation>
    <scope>NUCLEOTIDE SEQUENCE [LARGE SCALE GENOMIC DNA]</scope>
    <source>
        <strain evidence="3 4">MEB164</strain>
    </source>
</reference>
<dbReference type="EMBL" id="JBANFI010000001">
    <property type="protein sequence ID" value="MFK7160003.1"/>
    <property type="molecule type" value="Genomic_DNA"/>
</dbReference>
<dbReference type="Gene3D" id="3.30.70.1230">
    <property type="entry name" value="Nucleotide cyclase"/>
    <property type="match status" value="1"/>
</dbReference>
<dbReference type="RefSeq" id="WP_405337038.1">
    <property type="nucleotide sequence ID" value="NZ_JBANFI010000001.1"/>
</dbReference>
<evidence type="ECO:0000313" key="4">
    <source>
        <dbReference type="Proteomes" id="UP001621714"/>
    </source>
</evidence>
<dbReference type="EC" id="4.6.1.-" evidence="3"/>
<evidence type="ECO:0000259" key="2">
    <source>
        <dbReference type="PROSITE" id="PS50125"/>
    </source>
</evidence>
<dbReference type="SMART" id="SM00044">
    <property type="entry name" value="CYCc"/>
    <property type="match status" value="1"/>
</dbReference>
<sequence>MNNPLPLLQRERLQLLYLSLLLCSTLLIGSLAPASPAWLSRFAALVSDSYHAWQPRPASTQVVFIDIENTSVQAHGRWPWPRHLLAEALLRLDQAEAIALDMLFAEATTEADDLALAEAMQQLPLVNGVFLNGPQARHLTAEGYAQLLDSSLFQIQHAQLIQAQELELPTPLLSGASPVLATLNILPDADQHLRHYPLAFWVDDLAVPNLGVQLLRLAEQQPLLIDGRQAQFLGQTLQLDTLGRIKLSYYPLASYQRIPLADVLAADWDPARLAGKLVLVGVSEAGVTDLRATPVGYLPGPLVHVTLISNLLEGHIIQPIATLHWWLGLALLALLLIWIYYWPSALWRLAGYLLLMISLYVGAALLYRMSNLWLEAFYPLLLVLVAMLVGELILFTRHKRQGEQLQSAFSSYVAPALVKRIVQQGSALQLGGKRQELTLLFSDLRNFTPTTEALETEALVELLNQYFGCMITQLHRFQGTLDKLMGDGIMALFNAPLDDPEHAYHACLSAAAMQQALEAFNARFAEDDVRRLAMGIGLNTGPCVVGNIGAAGRFNYTAIGDAVNTAARLESATKGLTDLNGRPVDILLGPSTYALVKTRLGQYCAPVGAVQLKGKAQAVEAWALHWRDLAADLWP</sequence>
<accession>A0ABW8PUQ2</accession>
<dbReference type="InterPro" id="IPR007890">
    <property type="entry name" value="CHASE2"/>
</dbReference>
<feature type="domain" description="Guanylate cyclase" evidence="2">
    <location>
        <begin position="438"/>
        <end position="570"/>
    </location>
</feature>
<comment type="caution">
    <text evidence="3">The sequence shown here is derived from an EMBL/GenBank/DDBJ whole genome shotgun (WGS) entry which is preliminary data.</text>
</comment>
<dbReference type="PANTHER" id="PTHR43081:SF1">
    <property type="entry name" value="ADENYLATE CYCLASE, TERMINAL-DIFFERENTIATION SPECIFIC"/>
    <property type="match status" value="1"/>
</dbReference>
<dbReference type="InterPro" id="IPR001054">
    <property type="entry name" value="A/G_cyclase"/>
</dbReference>
<dbReference type="GO" id="GO:0016829">
    <property type="term" value="F:lyase activity"/>
    <property type="evidence" value="ECO:0007669"/>
    <property type="project" value="UniProtKB-KW"/>
</dbReference>
<feature type="transmembrane region" description="Helical" evidence="1">
    <location>
        <begin position="376"/>
        <end position="395"/>
    </location>
</feature>
<organism evidence="3 4">
    <name type="scientific">Marinospirillum alkalitolerans</name>
    <dbReference type="NCBI Taxonomy" id="3123374"/>
    <lineage>
        <taxon>Bacteria</taxon>
        <taxon>Pseudomonadati</taxon>
        <taxon>Pseudomonadota</taxon>
        <taxon>Gammaproteobacteria</taxon>
        <taxon>Oceanospirillales</taxon>
        <taxon>Oceanospirillaceae</taxon>
        <taxon>Marinospirillum</taxon>
    </lineage>
</organism>
<dbReference type="PROSITE" id="PS50125">
    <property type="entry name" value="GUANYLATE_CYCLASE_2"/>
    <property type="match status" value="1"/>
</dbReference>
<dbReference type="Pfam" id="PF05226">
    <property type="entry name" value="CHASE2"/>
    <property type="match status" value="1"/>
</dbReference>
<keyword evidence="1" id="KW-0812">Transmembrane</keyword>
<evidence type="ECO:0000313" key="3">
    <source>
        <dbReference type="EMBL" id="MFK7160003.1"/>
    </source>
</evidence>
<dbReference type="Pfam" id="PF00211">
    <property type="entry name" value="Guanylate_cyc"/>
    <property type="match status" value="1"/>
</dbReference>
<gene>
    <name evidence="3" type="ORF">V6U78_03010</name>
</gene>
<feature type="transmembrane region" description="Helical" evidence="1">
    <location>
        <begin position="349"/>
        <end position="370"/>
    </location>
</feature>
<keyword evidence="1" id="KW-1133">Transmembrane helix</keyword>
<keyword evidence="1" id="KW-0472">Membrane</keyword>
<keyword evidence="3" id="KW-0456">Lyase</keyword>
<dbReference type="InterPro" id="IPR050697">
    <property type="entry name" value="Adenylyl/Guanylyl_Cyclase_3/4"/>
</dbReference>
<dbReference type="SMART" id="SM01080">
    <property type="entry name" value="CHASE2"/>
    <property type="match status" value="1"/>
</dbReference>